<evidence type="ECO:0000256" key="7">
    <source>
        <dbReference type="ARBA" id="ARBA00023163"/>
    </source>
</evidence>
<keyword evidence="6" id="KW-0805">Transcription regulation</keyword>
<keyword evidence="7" id="KW-0804">Transcription</keyword>
<dbReference type="SMART" id="SM00355">
    <property type="entry name" value="ZnF_C2H2"/>
    <property type="match status" value="2"/>
</dbReference>
<feature type="compositionally biased region" description="Low complexity" evidence="10">
    <location>
        <begin position="204"/>
        <end position="214"/>
    </location>
</feature>
<dbReference type="FunFam" id="3.30.160.60:FF:000176">
    <property type="entry name" value="zinc finger protein 70"/>
    <property type="match status" value="1"/>
</dbReference>
<keyword evidence="5" id="KW-0862">Zinc</keyword>
<feature type="region of interest" description="Disordered" evidence="10">
    <location>
        <begin position="300"/>
        <end position="319"/>
    </location>
</feature>
<dbReference type="AlphaFoldDB" id="A0A022VNZ9"/>
<feature type="region of interest" description="Disordered" evidence="10">
    <location>
        <begin position="1"/>
        <end position="59"/>
    </location>
</feature>
<keyword evidence="3" id="KW-0677">Repeat</keyword>
<keyword evidence="4 9" id="KW-0863">Zinc-finger</keyword>
<dbReference type="SUPFAM" id="SSF57667">
    <property type="entry name" value="beta-beta-alpha zinc fingers"/>
    <property type="match status" value="1"/>
</dbReference>
<dbReference type="GO" id="GO:0008270">
    <property type="term" value="F:zinc ion binding"/>
    <property type="evidence" value="ECO:0007669"/>
    <property type="project" value="UniProtKB-KW"/>
</dbReference>
<sequence length="319" mass="35488">MDLAQLVTNYAPPSPRRSSYSTQQSRRPWGATTSSNIKATPSPYTTVMELPPSPEAEPVVRYSLPPISTLFQDIESISPPQSAKRPKFDDWEEEKSERKYRMILPPTPPQRPGSSFEESRRSPSTSSTPTLVGSSTLNSPASDASIERPASRTAYSNRSSFSEAREARYPSPANSNVARFASPEQKVSSPEFYPSSVPTFKPVPAAQPQSQQPAQHHHHQLVNMGEMTGTTTWQHHHYFPPSNTAAYPLNHDRYICRTCNKAFSRPSSLRIHSHSHTGEKPFRCPRPGCGKAFSVRSNMKRHERGCHSGRAAQRGPHVG</sequence>
<comment type="subcellular location">
    <subcellularLocation>
        <location evidence="1">Nucleus</location>
    </subcellularLocation>
</comment>
<dbReference type="PROSITE" id="PS50157">
    <property type="entry name" value="ZINC_FINGER_C2H2_2"/>
    <property type="match status" value="2"/>
</dbReference>
<dbReference type="FunFam" id="3.30.160.60:FF:000060">
    <property type="entry name" value="zinc finger protein 436"/>
    <property type="match status" value="1"/>
</dbReference>
<gene>
    <name evidence="12" type="ORF">H103_08768</name>
</gene>
<feature type="compositionally biased region" description="Low complexity" evidence="10">
    <location>
        <begin position="122"/>
        <end position="137"/>
    </location>
</feature>
<protein>
    <recommendedName>
        <fullName evidence="11">C2H2-type domain-containing protein</fullName>
    </recommendedName>
</protein>
<dbReference type="Gene3D" id="3.30.160.60">
    <property type="entry name" value="Classic Zinc Finger"/>
    <property type="match status" value="2"/>
</dbReference>
<dbReference type="GO" id="GO:0005634">
    <property type="term" value="C:nucleus"/>
    <property type="evidence" value="ECO:0007669"/>
    <property type="project" value="UniProtKB-SubCell"/>
</dbReference>
<feature type="domain" description="C2H2-type" evidence="11">
    <location>
        <begin position="282"/>
        <end position="312"/>
    </location>
</feature>
<feature type="compositionally biased region" description="Low complexity" evidence="10">
    <location>
        <begin position="16"/>
        <end position="28"/>
    </location>
</feature>
<feature type="region of interest" description="Disordered" evidence="10">
    <location>
        <begin position="72"/>
        <end position="218"/>
    </location>
</feature>
<feature type="compositionally biased region" description="Polar residues" evidence="10">
    <location>
        <begin position="31"/>
        <end position="45"/>
    </location>
</feature>
<dbReference type="GO" id="GO:0010468">
    <property type="term" value="P:regulation of gene expression"/>
    <property type="evidence" value="ECO:0007669"/>
    <property type="project" value="TreeGrafter"/>
</dbReference>
<dbReference type="PANTHER" id="PTHR16515:SF49">
    <property type="entry name" value="GASTRULA ZINC FINGER PROTEIN XLCGF49.1-LIKE-RELATED"/>
    <property type="match status" value="1"/>
</dbReference>
<dbReference type="OrthoDB" id="6077919at2759"/>
<evidence type="ECO:0000256" key="10">
    <source>
        <dbReference type="SAM" id="MobiDB-lite"/>
    </source>
</evidence>
<dbReference type="InterPro" id="IPR013087">
    <property type="entry name" value="Znf_C2H2_type"/>
</dbReference>
<evidence type="ECO:0000313" key="12">
    <source>
        <dbReference type="EMBL" id="EZF47493.1"/>
    </source>
</evidence>
<evidence type="ECO:0000259" key="11">
    <source>
        <dbReference type="PROSITE" id="PS50157"/>
    </source>
</evidence>
<dbReference type="HOGENOM" id="CLU_053582_0_0_1"/>
<evidence type="ECO:0000256" key="8">
    <source>
        <dbReference type="ARBA" id="ARBA00023242"/>
    </source>
</evidence>
<feature type="domain" description="C2H2-type" evidence="11">
    <location>
        <begin position="254"/>
        <end position="281"/>
    </location>
</feature>
<evidence type="ECO:0000256" key="6">
    <source>
        <dbReference type="ARBA" id="ARBA00023015"/>
    </source>
</evidence>
<evidence type="ECO:0000256" key="4">
    <source>
        <dbReference type="ARBA" id="ARBA00022771"/>
    </source>
</evidence>
<evidence type="ECO:0000256" key="1">
    <source>
        <dbReference type="ARBA" id="ARBA00004123"/>
    </source>
</evidence>
<feature type="compositionally biased region" description="Polar residues" evidence="10">
    <location>
        <begin position="153"/>
        <end position="162"/>
    </location>
</feature>
<dbReference type="Pfam" id="PF00096">
    <property type="entry name" value="zf-C2H2"/>
    <property type="match status" value="2"/>
</dbReference>
<dbReference type="EMBL" id="KK207944">
    <property type="protein sequence ID" value="EZF47493.1"/>
    <property type="molecule type" value="Genomic_DNA"/>
</dbReference>
<dbReference type="PROSITE" id="PS00028">
    <property type="entry name" value="ZINC_FINGER_C2H2_1"/>
    <property type="match status" value="2"/>
</dbReference>
<dbReference type="PANTHER" id="PTHR16515">
    <property type="entry name" value="PR DOMAIN ZINC FINGER PROTEIN"/>
    <property type="match status" value="1"/>
</dbReference>
<evidence type="ECO:0000256" key="5">
    <source>
        <dbReference type="ARBA" id="ARBA00022833"/>
    </source>
</evidence>
<name>A0A022VNZ9_TRIRU</name>
<dbReference type="InterPro" id="IPR036236">
    <property type="entry name" value="Znf_C2H2_sf"/>
</dbReference>
<evidence type="ECO:0000256" key="3">
    <source>
        <dbReference type="ARBA" id="ARBA00022737"/>
    </source>
</evidence>
<accession>A0A022VNZ9</accession>
<dbReference type="InterPro" id="IPR050331">
    <property type="entry name" value="Zinc_finger"/>
</dbReference>
<reference evidence="12" key="1">
    <citation type="submission" date="2014-02" db="EMBL/GenBank/DDBJ databases">
        <title>The Genome Sequence of Trichophyton rubrum (morphotype fischeri) CBS 288.86.</title>
        <authorList>
            <consortium name="The Broad Institute Genomics Platform"/>
            <person name="Cuomo C.A."/>
            <person name="White T.C."/>
            <person name="Graser Y."/>
            <person name="Martinez-Rossi N."/>
            <person name="Heitman J."/>
            <person name="Young S.K."/>
            <person name="Zeng Q."/>
            <person name="Gargeya S."/>
            <person name="Abouelleil A."/>
            <person name="Alvarado L."/>
            <person name="Chapman S.B."/>
            <person name="Gainer-Dewar J."/>
            <person name="Goldberg J."/>
            <person name="Griggs A."/>
            <person name="Gujja S."/>
            <person name="Hansen M."/>
            <person name="Howarth C."/>
            <person name="Imamovic A."/>
            <person name="Larimer J."/>
            <person name="Martinez D."/>
            <person name="Murphy C."/>
            <person name="Pearson M.D."/>
            <person name="Persinoti G."/>
            <person name="Poon T."/>
            <person name="Priest M."/>
            <person name="Roberts A.D."/>
            <person name="Saif S."/>
            <person name="Shea T.D."/>
            <person name="Sykes S.N."/>
            <person name="Wortman J."/>
            <person name="Nusbaum C."/>
            <person name="Birren B."/>
        </authorList>
    </citation>
    <scope>NUCLEOTIDE SEQUENCE [LARGE SCALE GENOMIC DNA]</scope>
    <source>
        <strain evidence="12">CBS 288.86</strain>
    </source>
</reference>
<keyword evidence="2" id="KW-0479">Metal-binding</keyword>
<organism evidence="12">
    <name type="scientific">Trichophyton rubrum CBS 288.86</name>
    <dbReference type="NCBI Taxonomy" id="1215330"/>
    <lineage>
        <taxon>Eukaryota</taxon>
        <taxon>Fungi</taxon>
        <taxon>Dikarya</taxon>
        <taxon>Ascomycota</taxon>
        <taxon>Pezizomycotina</taxon>
        <taxon>Eurotiomycetes</taxon>
        <taxon>Eurotiomycetidae</taxon>
        <taxon>Onygenales</taxon>
        <taxon>Arthrodermataceae</taxon>
        <taxon>Trichophyton</taxon>
    </lineage>
</organism>
<evidence type="ECO:0000256" key="9">
    <source>
        <dbReference type="PROSITE-ProRule" id="PRU00042"/>
    </source>
</evidence>
<dbReference type="Proteomes" id="UP000023758">
    <property type="component" value="Unassembled WGS sequence"/>
</dbReference>
<proteinExistence type="predicted"/>
<evidence type="ECO:0000256" key="2">
    <source>
        <dbReference type="ARBA" id="ARBA00022723"/>
    </source>
</evidence>
<keyword evidence="8" id="KW-0539">Nucleus</keyword>